<evidence type="ECO:0000313" key="4">
    <source>
        <dbReference type="Proteomes" id="UP001461341"/>
    </source>
</evidence>
<dbReference type="Proteomes" id="UP001461341">
    <property type="component" value="Chromosome"/>
</dbReference>
<dbReference type="InterPro" id="IPR042185">
    <property type="entry name" value="Serpin_sf_2"/>
</dbReference>
<dbReference type="SMART" id="SM00093">
    <property type="entry name" value="SERPIN"/>
    <property type="match status" value="1"/>
</dbReference>
<sequence>MRKFVFLAILLLLLFASGCLLEGVLPSGNVSLDPGFAQNVNAFGVNLLKALWEEHEENLFISPASIELALAMAANGARGTTQSEMLQALELLSFDTEEVNQQNANLVKICNRTNSKVTLSVANSLWAREGVPFYENYLQAVQQFYQAEAHSVDFADPQTINLINQWVSEKTHGKINQIIDRLSDLDVLVLLNAIYFKAKWKYTFDAENTQLLPFYTVQGESRELPTMWQEGSFDYFENQTLQAIRLPYADERFSMYIFLPRAQDGLPNLLEGLNASLLEGWIQSMEKREGEIYLPRFKLSFERSLNATLQELGMERAFDPQNADFGGMLPIPPNAFLSEVKHKSILEVNEEGTTAAAVTSVVIGVTALPPEERFLMRVDHPFLLAIRDEESGLFLFLGVVENPEML</sequence>
<dbReference type="PANTHER" id="PTHR11461">
    <property type="entry name" value="SERINE PROTEASE INHIBITOR, SERPIN"/>
    <property type="match status" value="1"/>
</dbReference>
<dbReference type="Gene3D" id="3.30.497.10">
    <property type="entry name" value="Antithrombin, subunit I, domain 2"/>
    <property type="match status" value="1"/>
</dbReference>
<organism evidence="3 4">
    <name type="scientific">Thermatribacter velox</name>
    <dbReference type="NCBI Taxonomy" id="3039681"/>
    <lineage>
        <taxon>Bacteria</taxon>
        <taxon>Pseudomonadati</taxon>
        <taxon>Atribacterota</taxon>
        <taxon>Atribacteria</taxon>
        <taxon>Atribacterales</taxon>
        <taxon>Thermatribacteraceae</taxon>
        <taxon>Thermatribacter</taxon>
    </lineage>
</organism>
<feature type="domain" description="Serpin" evidence="2">
    <location>
        <begin position="45"/>
        <end position="403"/>
    </location>
</feature>
<gene>
    <name evidence="3" type="ORF">QBE54_08510</name>
</gene>
<dbReference type="InterPro" id="IPR042178">
    <property type="entry name" value="Serpin_sf_1"/>
</dbReference>
<name>A0ABZ2YBJ7_9BACT</name>
<comment type="similarity">
    <text evidence="1">Belongs to the serpin family.</text>
</comment>
<accession>A0ABZ2YBJ7</accession>
<dbReference type="SUPFAM" id="SSF56574">
    <property type="entry name" value="Serpins"/>
    <property type="match status" value="1"/>
</dbReference>
<dbReference type="PANTHER" id="PTHR11461:SF211">
    <property type="entry name" value="GH10112P-RELATED"/>
    <property type="match status" value="1"/>
</dbReference>
<protein>
    <submittedName>
        <fullName evidence="3">Serpin family protein</fullName>
    </submittedName>
</protein>
<dbReference type="PROSITE" id="PS51257">
    <property type="entry name" value="PROKAR_LIPOPROTEIN"/>
    <property type="match status" value="1"/>
</dbReference>
<dbReference type="CDD" id="cd19588">
    <property type="entry name" value="serpin_miropin-like"/>
    <property type="match status" value="1"/>
</dbReference>
<evidence type="ECO:0000259" key="2">
    <source>
        <dbReference type="SMART" id="SM00093"/>
    </source>
</evidence>
<dbReference type="InterPro" id="IPR036186">
    <property type="entry name" value="Serpin_sf"/>
</dbReference>
<dbReference type="InterPro" id="IPR023795">
    <property type="entry name" value="Serpin_CS"/>
</dbReference>
<dbReference type="PROSITE" id="PS00284">
    <property type="entry name" value="SERPIN"/>
    <property type="match status" value="1"/>
</dbReference>
<dbReference type="EMBL" id="CP121689">
    <property type="protein sequence ID" value="WZL75626.1"/>
    <property type="molecule type" value="Genomic_DNA"/>
</dbReference>
<dbReference type="InterPro" id="IPR023796">
    <property type="entry name" value="Serpin_dom"/>
</dbReference>
<dbReference type="RefSeq" id="WP_369017775.1">
    <property type="nucleotide sequence ID" value="NZ_CP121689.1"/>
</dbReference>
<evidence type="ECO:0000256" key="1">
    <source>
        <dbReference type="RuleBase" id="RU000411"/>
    </source>
</evidence>
<proteinExistence type="inferred from homology"/>
<reference evidence="3 4" key="1">
    <citation type="submission" date="2023-03" db="EMBL/GenBank/DDBJ databases">
        <title>Novel Species.</title>
        <authorList>
            <person name="Ma S."/>
        </authorList>
    </citation>
    <scope>NUCLEOTIDE SEQUENCE [LARGE SCALE GENOMIC DNA]</scope>
    <source>
        <strain evidence="3 4">B11</strain>
    </source>
</reference>
<dbReference type="InterPro" id="IPR000215">
    <property type="entry name" value="Serpin_fam"/>
</dbReference>
<dbReference type="Pfam" id="PF00079">
    <property type="entry name" value="Serpin"/>
    <property type="match status" value="1"/>
</dbReference>
<keyword evidence="4" id="KW-1185">Reference proteome</keyword>
<dbReference type="Gene3D" id="2.30.39.10">
    <property type="entry name" value="Alpha-1-antitrypsin, domain 1"/>
    <property type="match status" value="1"/>
</dbReference>
<evidence type="ECO:0000313" key="3">
    <source>
        <dbReference type="EMBL" id="WZL75626.1"/>
    </source>
</evidence>